<dbReference type="Pfam" id="PF05678">
    <property type="entry name" value="VQ"/>
    <property type="match status" value="1"/>
</dbReference>
<dbReference type="InterPro" id="IPR008889">
    <property type="entry name" value="VQ"/>
</dbReference>
<dbReference type="EnsemblPlants" id="Kaladp0057s0029.1.v1.1">
    <property type="protein sequence ID" value="Kaladp0057s0029.1.v1.1.CDS.1"/>
    <property type="gene ID" value="Kaladp0057s0029.v1.1"/>
</dbReference>
<dbReference type="Proteomes" id="UP000594263">
    <property type="component" value="Unplaced"/>
</dbReference>
<dbReference type="PANTHER" id="PTHR33179:SF83">
    <property type="entry name" value="VQ DOMAIN-CONTAINING PROTEIN"/>
    <property type="match status" value="1"/>
</dbReference>
<evidence type="ECO:0000256" key="1">
    <source>
        <dbReference type="SAM" id="MobiDB-lite"/>
    </source>
</evidence>
<dbReference type="Gramene" id="Kaladp0057s0029.1.v1.1">
    <property type="protein sequence ID" value="Kaladp0057s0029.1.v1.1.CDS.1"/>
    <property type="gene ID" value="Kaladp0057s0029.v1.1"/>
</dbReference>
<keyword evidence="4" id="KW-1185">Reference proteome</keyword>
<feature type="region of interest" description="Disordered" evidence="1">
    <location>
        <begin position="82"/>
        <end position="119"/>
    </location>
</feature>
<dbReference type="PANTHER" id="PTHR33179">
    <property type="entry name" value="VQ MOTIF-CONTAINING PROTEIN"/>
    <property type="match status" value="1"/>
</dbReference>
<evidence type="ECO:0000313" key="3">
    <source>
        <dbReference type="EnsemblPlants" id="Kaladp0057s0029.1.v1.1.CDS.1"/>
    </source>
</evidence>
<evidence type="ECO:0000259" key="2">
    <source>
        <dbReference type="Pfam" id="PF05678"/>
    </source>
</evidence>
<dbReference type="InterPro" id="IPR039609">
    <property type="entry name" value="VQ_15/22"/>
</dbReference>
<accession>A0A7N0U7M9</accession>
<dbReference type="AlphaFoldDB" id="A0A7N0U7M9"/>
<protein>
    <recommendedName>
        <fullName evidence="2">VQ domain-containing protein</fullName>
    </recommendedName>
</protein>
<organism evidence="3 4">
    <name type="scientific">Kalanchoe fedtschenkoi</name>
    <name type="common">Lavender scallops</name>
    <name type="synonym">South American air plant</name>
    <dbReference type="NCBI Taxonomy" id="63787"/>
    <lineage>
        <taxon>Eukaryota</taxon>
        <taxon>Viridiplantae</taxon>
        <taxon>Streptophyta</taxon>
        <taxon>Embryophyta</taxon>
        <taxon>Tracheophyta</taxon>
        <taxon>Spermatophyta</taxon>
        <taxon>Magnoliopsida</taxon>
        <taxon>eudicotyledons</taxon>
        <taxon>Gunneridae</taxon>
        <taxon>Pentapetalae</taxon>
        <taxon>Saxifragales</taxon>
        <taxon>Crassulaceae</taxon>
        <taxon>Kalanchoe</taxon>
    </lineage>
</organism>
<name>A0A7N0U7M9_KALFE</name>
<proteinExistence type="predicted"/>
<sequence length="233" mass="25306">MNEEPYINGVPVWAQMYEDSLTNHENLSAASGALGQLQVYSNSSDNHHHNSWGAAISDDPAPNFPDEGLISISSADRLSLSDDHNHTVRHSSSADPKAAGKRRSRAFSRKASPSTTRILNANTDNFKDLVQQYTGCPTLPFGSLTGGSSGASLKGPVMLCFDQETHDHQASIDYYDRIEQRVEQHHFFLGGYGNSTAGSGDYHSSGGTRYLQPHGGQNNEVVKSIRNVGNTGW</sequence>
<evidence type="ECO:0000313" key="4">
    <source>
        <dbReference type="Proteomes" id="UP000594263"/>
    </source>
</evidence>
<feature type="domain" description="VQ" evidence="2">
    <location>
        <begin position="113"/>
        <end position="139"/>
    </location>
</feature>
<feature type="compositionally biased region" description="Basic residues" evidence="1">
    <location>
        <begin position="99"/>
        <end position="108"/>
    </location>
</feature>
<feature type="region of interest" description="Disordered" evidence="1">
    <location>
        <begin position="41"/>
        <end position="60"/>
    </location>
</feature>
<reference evidence="3" key="1">
    <citation type="submission" date="2021-01" db="UniProtKB">
        <authorList>
            <consortium name="EnsemblPlants"/>
        </authorList>
    </citation>
    <scope>IDENTIFICATION</scope>
</reference>